<comment type="similarity">
    <text evidence="1">Belongs to the SMP-30/CGR1 family.</text>
</comment>
<evidence type="ECO:0000256" key="1">
    <source>
        <dbReference type="ARBA" id="ARBA00008853"/>
    </source>
</evidence>
<comment type="caution">
    <text evidence="3">The sequence shown here is derived from an EMBL/GenBank/DDBJ whole genome shotgun (WGS) entry which is preliminary data.</text>
</comment>
<dbReference type="SUPFAM" id="SSF63829">
    <property type="entry name" value="Calcium-dependent phosphotriesterase"/>
    <property type="match status" value="1"/>
</dbReference>
<evidence type="ECO:0000313" key="4">
    <source>
        <dbReference type="Proteomes" id="UP001597262"/>
    </source>
</evidence>
<gene>
    <name evidence="3" type="ORF">ACFQ3W_01030</name>
</gene>
<dbReference type="EC" id="3.1.1.99" evidence="3"/>
<keyword evidence="4" id="KW-1185">Reference proteome</keyword>
<proteinExistence type="inferred from homology"/>
<accession>A0ABW3RR07</accession>
<dbReference type="GO" id="GO:0016787">
    <property type="term" value="F:hydrolase activity"/>
    <property type="evidence" value="ECO:0007669"/>
    <property type="project" value="UniProtKB-KW"/>
</dbReference>
<dbReference type="PANTHER" id="PTHR10907">
    <property type="entry name" value="REGUCALCIN"/>
    <property type="match status" value="1"/>
</dbReference>
<protein>
    <submittedName>
        <fullName evidence="3">SMP-30/gluconolactonase/LRE family protein</fullName>
        <ecNumber evidence="3">3.1.1.99</ecNumber>
    </submittedName>
</protein>
<keyword evidence="3" id="KW-0378">Hydrolase</keyword>
<dbReference type="InterPro" id="IPR013658">
    <property type="entry name" value="SGL"/>
</dbReference>
<organism evidence="3 4">
    <name type="scientific">Paenibacillus puldeungensis</name>
    <dbReference type="NCBI Taxonomy" id="696536"/>
    <lineage>
        <taxon>Bacteria</taxon>
        <taxon>Bacillati</taxon>
        <taxon>Bacillota</taxon>
        <taxon>Bacilli</taxon>
        <taxon>Bacillales</taxon>
        <taxon>Paenibacillaceae</taxon>
        <taxon>Paenibacillus</taxon>
    </lineage>
</organism>
<dbReference type="PANTHER" id="PTHR10907:SF47">
    <property type="entry name" value="REGUCALCIN"/>
    <property type="match status" value="1"/>
</dbReference>
<evidence type="ECO:0000259" key="2">
    <source>
        <dbReference type="Pfam" id="PF08450"/>
    </source>
</evidence>
<dbReference type="RefSeq" id="WP_379315709.1">
    <property type="nucleotide sequence ID" value="NZ_JBHTLM010000001.1"/>
</dbReference>
<dbReference type="Gene3D" id="2.120.10.30">
    <property type="entry name" value="TolB, C-terminal domain"/>
    <property type="match status" value="1"/>
</dbReference>
<dbReference type="InterPro" id="IPR005511">
    <property type="entry name" value="SMP-30"/>
</dbReference>
<sequence>MVNQQPEVLAVEPALLGEGPLWLPESKQLVWVDIEGKCIHMLSPGTGAQRVIMVGERISAIVPAEDGRLVCALQSGFYFLDLQKEGLEWIADPESDQPGNRFNDGKCDPAGRFWAGTMPLEGNEPVGSLYRLDQDGSVRRMLSEVRCSNGLAWNPDAAAMYFIDTYTRRIDRFDYDARTGSIGNRRAVVHIPPEQGLPDGMTIDAEGMLWVAFWGGSCVARLNPGSGEWLQRVELPVSQVTSCCFGGDGLEELYITSARTGLSEEQLQKEPLAGSVFRCIPGVRGLPANVYKLQA</sequence>
<dbReference type="Proteomes" id="UP001597262">
    <property type="component" value="Unassembled WGS sequence"/>
</dbReference>
<reference evidence="4" key="1">
    <citation type="journal article" date="2019" name="Int. J. Syst. Evol. Microbiol.">
        <title>The Global Catalogue of Microorganisms (GCM) 10K type strain sequencing project: providing services to taxonomists for standard genome sequencing and annotation.</title>
        <authorList>
            <consortium name="The Broad Institute Genomics Platform"/>
            <consortium name="The Broad Institute Genome Sequencing Center for Infectious Disease"/>
            <person name="Wu L."/>
            <person name="Ma J."/>
        </authorList>
    </citation>
    <scope>NUCLEOTIDE SEQUENCE [LARGE SCALE GENOMIC DNA]</scope>
    <source>
        <strain evidence="4">CCUG 59189</strain>
    </source>
</reference>
<dbReference type="Pfam" id="PF08450">
    <property type="entry name" value="SGL"/>
    <property type="match status" value="1"/>
</dbReference>
<dbReference type="InterPro" id="IPR011042">
    <property type="entry name" value="6-blade_b-propeller_TolB-like"/>
</dbReference>
<evidence type="ECO:0000313" key="3">
    <source>
        <dbReference type="EMBL" id="MFD1174889.1"/>
    </source>
</evidence>
<feature type="domain" description="SMP-30/Gluconolactonase/LRE-like region" evidence="2">
    <location>
        <begin position="16"/>
        <end position="259"/>
    </location>
</feature>
<dbReference type="EMBL" id="JBHTLM010000001">
    <property type="protein sequence ID" value="MFD1174889.1"/>
    <property type="molecule type" value="Genomic_DNA"/>
</dbReference>
<dbReference type="PRINTS" id="PR01790">
    <property type="entry name" value="SMP30FAMILY"/>
</dbReference>
<name>A0ABW3RR07_9BACL</name>